<dbReference type="InterPro" id="IPR002104">
    <property type="entry name" value="Integrase_catalytic"/>
</dbReference>
<dbReference type="PANTHER" id="PTHR30349:SF41">
    <property type="entry name" value="INTEGRASE_RECOMBINASE PROTEIN MJ0367-RELATED"/>
    <property type="match status" value="1"/>
</dbReference>
<dbReference type="Gene3D" id="1.10.443.10">
    <property type="entry name" value="Intergrase catalytic core"/>
    <property type="match status" value="1"/>
</dbReference>
<protein>
    <submittedName>
        <fullName evidence="8">Tyrosine recombinase XerC</fullName>
    </submittedName>
</protein>
<dbReference type="InterPro" id="IPR011010">
    <property type="entry name" value="DNA_brk_join_enz"/>
</dbReference>
<dbReference type="InterPro" id="IPR013762">
    <property type="entry name" value="Integrase-like_cat_sf"/>
</dbReference>
<dbReference type="InterPro" id="IPR010998">
    <property type="entry name" value="Integrase_recombinase_N"/>
</dbReference>
<evidence type="ECO:0000313" key="9">
    <source>
        <dbReference type="Proteomes" id="UP000060487"/>
    </source>
</evidence>
<dbReference type="Pfam" id="PF00589">
    <property type="entry name" value="Phage_integrase"/>
    <property type="match status" value="1"/>
</dbReference>
<organism evidence="8 9">
    <name type="scientific">Candidatus Magnetominusculus xianensis</name>
    <dbReference type="NCBI Taxonomy" id="1748249"/>
    <lineage>
        <taxon>Bacteria</taxon>
        <taxon>Pseudomonadati</taxon>
        <taxon>Nitrospirota</taxon>
        <taxon>Nitrospiria</taxon>
        <taxon>Nitrospirales</taxon>
        <taxon>Nitrospiraceae</taxon>
        <taxon>Candidatus Magnetominusculus</taxon>
    </lineage>
</organism>
<dbReference type="PROSITE" id="PS51898">
    <property type="entry name" value="TYR_RECOMBINASE"/>
    <property type="match status" value="1"/>
</dbReference>
<dbReference type="Gene3D" id="1.10.150.130">
    <property type="match status" value="1"/>
</dbReference>
<feature type="domain" description="Tyr recombinase" evidence="6">
    <location>
        <begin position="218"/>
        <end position="405"/>
    </location>
</feature>
<dbReference type="InterPro" id="IPR050090">
    <property type="entry name" value="Tyrosine_recombinase_XerCD"/>
</dbReference>
<dbReference type="PROSITE" id="PS51900">
    <property type="entry name" value="CB"/>
    <property type="match status" value="1"/>
</dbReference>
<accession>A0ABR5SI79</accession>
<evidence type="ECO:0000256" key="1">
    <source>
        <dbReference type="ARBA" id="ARBA00008857"/>
    </source>
</evidence>
<dbReference type="RefSeq" id="WP_085051122.1">
    <property type="nucleotide sequence ID" value="NZ_LNQR01000023.1"/>
</dbReference>
<dbReference type="CDD" id="cd00796">
    <property type="entry name" value="INT_Rci_Hp1_C"/>
    <property type="match status" value="1"/>
</dbReference>
<proteinExistence type="inferred from homology"/>
<comment type="similarity">
    <text evidence="1">Belongs to the 'phage' integrase family.</text>
</comment>
<evidence type="ECO:0000259" key="6">
    <source>
        <dbReference type="PROSITE" id="PS51898"/>
    </source>
</evidence>
<keyword evidence="9" id="KW-1185">Reference proteome</keyword>
<evidence type="ECO:0000256" key="4">
    <source>
        <dbReference type="ARBA" id="ARBA00023172"/>
    </source>
</evidence>
<dbReference type="SUPFAM" id="SSF56349">
    <property type="entry name" value="DNA breaking-rejoining enzymes"/>
    <property type="match status" value="1"/>
</dbReference>
<evidence type="ECO:0000313" key="8">
    <source>
        <dbReference type="EMBL" id="KWT92040.1"/>
    </source>
</evidence>
<name>A0ABR5SI79_9BACT</name>
<gene>
    <name evidence="8" type="ORF">ASN18_0593</name>
</gene>
<dbReference type="InterPro" id="IPR044068">
    <property type="entry name" value="CB"/>
</dbReference>
<comment type="caution">
    <text evidence="8">The sequence shown here is derived from an EMBL/GenBank/DDBJ whole genome shotgun (WGS) entry which is preliminary data.</text>
</comment>
<keyword evidence="4" id="KW-0233">DNA recombination</keyword>
<reference evidence="8 9" key="1">
    <citation type="submission" date="2015-11" db="EMBL/GenBank/DDBJ databases">
        <authorList>
            <person name="Lin W."/>
        </authorList>
    </citation>
    <scope>NUCLEOTIDE SEQUENCE [LARGE SCALE GENOMIC DNA]</scope>
    <source>
        <strain evidence="8 9">HCH-1</strain>
    </source>
</reference>
<evidence type="ECO:0000256" key="5">
    <source>
        <dbReference type="PROSITE-ProRule" id="PRU01248"/>
    </source>
</evidence>
<feature type="domain" description="Core-binding (CB)" evidence="7">
    <location>
        <begin position="120"/>
        <end position="201"/>
    </location>
</feature>
<evidence type="ECO:0000259" key="7">
    <source>
        <dbReference type="PROSITE" id="PS51900"/>
    </source>
</evidence>
<keyword evidence="2" id="KW-0229">DNA integration</keyword>
<dbReference type="PANTHER" id="PTHR30349">
    <property type="entry name" value="PHAGE INTEGRASE-RELATED"/>
    <property type="match status" value="1"/>
</dbReference>
<evidence type="ECO:0000256" key="2">
    <source>
        <dbReference type="ARBA" id="ARBA00022908"/>
    </source>
</evidence>
<sequence length="428" mass="49037">MHAKSAALTDPTLLVYLLNESGEDRMKGTIRVKDKCPNCGESFEHVKKLGYVCRNCKTTPKKFYLDLNWQGKRIRLFCDKSGLALDSYQRALNLQATIQHEIDTFTFDSSKYVKAELSKYWASTLLDQFLEAKLKIVAPSYKNDYKRFIRIHKAFFSTTDVREIRKIDIINYMQSLEGNNLSGKTVKNIIDNFKTFLTWLRTDLEVLSSIPSFPAIEVQPYAFTWLGSEDQIKVLSLINDGDRDIIAFLMLHGCRPSEARALKVKDIDINRQVIIISSTFSGDVLRNRRKGRGAKPSIIPIHPEMKDFFIERCNNHPEAFVFLNPKTGNHYASRTFSRIWERARAKGNLSEKLRLYDATRHSVGSQLANQNVSPFIISKILGHSSIKMTERYMHENIDGLKSGFDKITLKDKVKEITTVTKVSPNGNH</sequence>
<keyword evidence="3 5" id="KW-0238">DNA-binding</keyword>
<evidence type="ECO:0000256" key="3">
    <source>
        <dbReference type="ARBA" id="ARBA00023125"/>
    </source>
</evidence>
<dbReference type="Proteomes" id="UP000060487">
    <property type="component" value="Unassembled WGS sequence"/>
</dbReference>
<dbReference type="EMBL" id="LNQR01000023">
    <property type="protein sequence ID" value="KWT92040.1"/>
    <property type="molecule type" value="Genomic_DNA"/>
</dbReference>